<dbReference type="Pfam" id="PF13181">
    <property type="entry name" value="TPR_8"/>
    <property type="match status" value="4"/>
</dbReference>
<dbReference type="OMA" id="TCTRIMK"/>
<proteinExistence type="inferred from homology"/>
<feature type="region of interest" description="Disordered" evidence="8">
    <location>
        <begin position="295"/>
        <end position="390"/>
    </location>
</feature>
<feature type="compositionally biased region" description="Low complexity" evidence="8">
    <location>
        <begin position="797"/>
        <end position="808"/>
    </location>
</feature>
<evidence type="ECO:0000256" key="5">
    <source>
        <dbReference type="ARBA" id="ARBA00038210"/>
    </source>
</evidence>
<protein>
    <recommendedName>
        <fullName evidence="6">Cell division cycle protein 27 homolog</fullName>
    </recommendedName>
</protein>
<evidence type="ECO:0000256" key="1">
    <source>
        <dbReference type="ARBA" id="ARBA00004123"/>
    </source>
</evidence>
<dbReference type="InterPro" id="IPR011990">
    <property type="entry name" value="TPR-like_helical_dom_sf"/>
</dbReference>
<dbReference type="PROSITE" id="PS50005">
    <property type="entry name" value="TPR"/>
    <property type="match status" value="5"/>
</dbReference>
<reference evidence="10" key="1">
    <citation type="submission" date="2011-05" db="EMBL/GenBank/DDBJ databases">
        <authorList>
            <person name="Richards S.R."/>
            <person name="Qu J."/>
            <person name="Jiang H."/>
            <person name="Jhangiani S.N."/>
            <person name="Agravi P."/>
            <person name="Goodspeed R."/>
            <person name="Gross S."/>
            <person name="Mandapat C."/>
            <person name="Jackson L."/>
            <person name="Mathew T."/>
            <person name="Pu L."/>
            <person name="Thornton R."/>
            <person name="Saada N."/>
            <person name="Wilczek-Boney K.B."/>
            <person name="Lee S."/>
            <person name="Kovar C."/>
            <person name="Wu Y."/>
            <person name="Scherer S.E."/>
            <person name="Worley K.C."/>
            <person name="Muzny D.M."/>
            <person name="Gibbs R."/>
        </authorList>
    </citation>
    <scope>NUCLEOTIDE SEQUENCE</scope>
    <source>
        <strain evidence="10">Brora</strain>
    </source>
</reference>
<dbReference type="eggNOG" id="KOG1126">
    <property type="taxonomic scope" value="Eukaryota"/>
</dbReference>
<dbReference type="FunFam" id="1.25.40.10:FF:000018">
    <property type="entry name" value="Cell division cycle protein 27 homolog B"/>
    <property type="match status" value="1"/>
</dbReference>
<dbReference type="SUPFAM" id="SSF48452">
    <property type="entry name" value="TPR-like"/>
    <property type="match status" value="2"/>
</dbReference>
<sequence length="808" mass="90413">AAIWHCLNHYAYSDAIFLAERLYAEVDTDEALFLLATCYYRSGKPRQAYSLLHIKGCRTAQCKYLFARCSLDLNKLSEAEAILSGTSVLKVKTVDDLSEFGDGACFAVQLLARIYGKTERLAKASDSYKKSLKLNPFLWSSYASLCNMGEKVDPTKVFQLSHLDNLNTCHGTNFLMQLFNQSASQPLHTSVTRSPILGLTRGTPEIIHEEITPQIASIPPAPLRSKFSLGLRSIFKAPLNISPFSPSFGVLPLESPCFPAEGTGQFTVAVVTPASLDTQIVEQKAVGRKSVITRRSQAVNTTKPSVFSQSGNTGNVTHLGQVVPLPQPSLSTNANAPRRSSRLFSSSNSVKENNESSSKSRFSSPKTPPRKSKPRSSKNSNNNNNNTMSQTTFNELNELNKSSELSNPLENKANLINSGVNNITYSQHLVNIQKATAEGLMTLMQELGKAYLNLTQFNCQKAVDLLTSLSTQHINTGWVLSHLGRAYFELSEYQQAVHYFSEQQKMEPHRLEGLEYYSTALWHLQKEVELSALAQELSENYKESGEAWCAAGNCFSLQKEHDTAVKFFQRAVLVEPNFAYAYTLLGHEYVITEELDKAMSCFRNAIRIDPRHYNAWYGIGMIYYKQEKFQFAEFHFKKALIINPQSSVLMCHIAVVQHALQKTELALATLNRAISADPKNPLCKFHRASIYFASDRHNDALQELLELKELVPKESLVYFLIGKVHKKLGNTHLALMNFSWAMDLDPKGANNQIKEEIDRRYANEDDEFAANHDMAATEANNAEELSHEGSTMDAEDAQQQQQAMESDE</sequence>
<evidence type="ECO:0000256" key="6">
    <source>
        <dbReference type="ARBA" id="ARBA00039307"/>
    </source>
</evidence>
<dbReference type="GO" id="GO:0007091">
    <property type="term" value="P:metaphase/anaphase transition of mitotic cell cycle"/>
    <property type="evidence" value="ECO:0007669"/>
    <property type="project" value="TreeGrafter"/>
</dbReference>
<feature type="region of interest" description="Disordered" evidence="8">
    <location>
        <begin position="765"/>
        <end position="808"/>
    </location>
</feature>
<dbReference type="GO" id="GO:0016567">
    <property type="term" value="P:protein ubiquitination"/>
    <property type="evidence" value="ECO:0007669"/>
    <property type="project" value="TreeGrafter"/>
</dbReference>
<evidence type="ECO:0000313" key="9">
    <source>
        <dbReference type="EnsemblMetazoa" id="SMAR012233-PA"/>
    </source>
</evidence>
<dbReference type="PROSITE" id="PS50293">
    <property type="entry name" value="TPR_REGION"/>
    <property type="match status" value="1"/>
</dbReference>
<dbReference type="GO" id="GO:0005680">
    <property type="term" value="C:anaphase-promoting complex"/>
    <property type="evidence" value="ECO:0007669"/>
    <property type="project" value="TreeGrafter"/>
</dbReference>
<dbReference type="SMART" id="SM00028">
    <property type="entry name" value="TPR"/>
    <property type="match status" value="8"/>
</dbReference>
<feature type="repeat" description="TPR" evidence="7">
    <location>
        <begin position="579"/>
        <end position="612"/>
    </location>
</feature>
<dbReference type="EnsemblMetazoa" id="SMAR012233-RA">
    <property type="protein sequence ID" value="SMAR012233-PA"/>
    <property type="gene ID" value="SMAR012233"/>
</dbReference>
<dbReference type="GO" id="GO:0051301">
    <property type="term" value="P:cell division"/>
    <property type="evidence" value="ECO:0007669"/>
    <property type="project" value="TreeGrafter"/>
</dbReference>
<accession>T1JEI7</accession>
<dbReference type="Pfam" id="PF00515">
    <property type="entry name" value="TPR_1"/>
    <property type="match status" value="1"/>
</dbReference>
<dbReference type="PANTHER" id="PTHR12558:SF13">
    <property type="entry name" value="CELL DIVISION CYCLE PROTEIN 27 HOMOLOG"/>
    <property type="match status" value="1"/>
</dbReference>
<feature type="compositionally biased region" description="Low complexity" evidence="8">
    <location>
        <begin position="377"/>
        <end position="386"/>
    </location>
</feature>
<dbReference type="Proteomes" id="UP000014500">
    <property type="component" value="Unassembled WGS sequence"/>
</dbReference>
<feature type="compositionally biased region" description="Polar residues" evidence="8">
    <location>
        <begin position="295"/>
        <end position="318"/>
    </location>
</feature>
<dbReference type="EMBL" id="JH432122">
    <property type="status" value="NOT_ANNOTATED_CDS"/>
    <property type="molecule type" value="Genomic_DNA"/>
</dbReference>
<evidence type="ECO:0000256" key="4">
    <source>
        <dbReference type="ARBA" id="ARBA00023242"/>
    </source>
</evidence>
<dbReference type="Gene3D" id="1.25.40.10">
    <property type="entry name" value="Tetratricopeptide repeat domain"/>
    <property type="match status" value="4"/>
</dbReference>
<keyword evidence="10" id="KW-1185">Reference proteome</keyword>
<dbReference type="STRING" id="126957.T1JEI7"/>
<comment type="subcellular location">
    <subcellularLocation>
        <location evidence="1">Nucleus</location>
    </subcellularLocation>
</comment>
<dbReference type="AlphaFoldDB" id="T1JEI7"/>
<evidence type="ECO:0000256" key="3">
    <source>
        <dbReference type="ARBA" id="ARBA00022803"/>
    </source>
</evidence>
<dbReference type="GO" id="GO:0031145">
    <property type="term" value="P:anaphase-promoting complex-dependent catabolic process"/>
    <property type="evidence" value="ECO:0007669"/>
    <property type="project" value="TreeGrafter"/>
</dbReference>
<feature type="compositionally biased region" description="Low complexity" evidence="8">
    <location>
        <begin position="342"/>
        <end position="365"/>
    </location>
</feature>
<dbReference type="PANTHER" id="PTHR12558">
    <property type="entry name" value="CELL DIVISION CYCLE 16,23,27"/>
    <property type="match status" value="1"/>
</dbReference>
<feature type="repeat" description="TPR" evidence="7">
    <location>
        <begin position="477"/>
        <end position="510"/>
    </location>
</feature>
<feature type="repeat" description="TPR" evidence="7">
    <location>
        <begin position="545"/>
        <end position="578"/>
    </location>
</feature>
<feature type="repeat" description="TPR" evidence="7">
    <location>
        <begin position="715"/>
        <end position="748"/>
    </location>
</feature>
<reference evidence="9" key="2">
    <citation type="submission" date="2015-02" db="UniProtKB">
        <authorList>
            <consortium name="EnsemblMetazoa"/>
        </authorList>
    </citation>
    <scope>IDENTIFICATION</scope>
</reference>
<dbReference type="InterPro" id="IPR019734">
    <property type="entry name" value="TPR_rpt"/>
</dbReference>
<feature type="repeat" description="TPR" evidence="7">
    <location>
        <begin position="613"/>
        <end position="646"/>
    </location>
</feature>
<evidence type="ECO:0000256" key="2">
    <source>
        <dbReference type="ARBA" id="ARBA00022737"/>
    </source>
</evidence>
<keyword evidence="3 7" id="KW-0802">TPR repeat</keyword>
<evidence type="ECO:0000313" key="10">
    <source>
        <dbReference type="Proteomes" id="UP000014500"/>
    </source>
</evidence>
<dbReference type="Pfam" id="PF12895">
    <property type="entry name" value="ANAPC3"/>
    <property type="match status" value="1"/>
</dbReference>
<organism evidence="9 10">
    <name type="scientific">Strigamia maritima</name>
    <name type="common">European centipede</name>
    <name type="synonym">Geophilus maritimus</name>
    <dbReference type="NCBI Taxonomy" id="126957"/>
    <lineage>
        <taxon>Eukaryota</taxon>
        <taxon>Metazoa</taxon>
        <taxon>Ecdysozoa</taxon>
        <taxon>Arthropoda</taxon>
        <taxon>Myriapoda</taxon>
        <taxon>Chilopoda</taxon>
        <taxon>Pleurostigmophora</taxon>
        <taxon>Geophilomorpha</taxon>
        <taxon>Linotaeniidae</taxon>
        <taxon>Strigamia</taxon>
    </lineage>
</organism>
<evidence type="ECO:0000256" key="7">
    <source>
        <dbReference type="PROSITE-ProRule" id="PRU00339"/>
    </source>
</evidence>
<evidence type="ECO:0000256" key="8">
    <source>
        <dbReference type="SAM" id="MobiDB-lite"/>
    </source>
</evidence>
<keyword evidence="2" id="KW-0677">Repeat</keyword>
<dbReference type="PhylomeDB" id="T1JEI7"/>
<keyword evidence="4" id="KW-0539">Nucleus</keyword>
<dbReference type="GO" id="GO:0005737">
    <property type="term" value="C:cytoplasm"/>
    <property type="evidence" value="ECO:0007669"/>
    <property type="project" value="TreeGrafter"/>
</dbReference>
<dbReference type="HOGENOM" id="CLU_008850_1_0_1"/>
<comment type="similarity">
    <text evidence="5">Belongs to the APC3/CDC27 family.</text>
</comment>
<name>T1JEI7_STRMM</name>